<dbReference type="Proteomes" id="UP000198339">
    <property type="component" value="Unassembled WGS sequence"/>
</dbReference>
<organism evidence="1 2">
    <name type="scientific">Sphingopyxis indica</name>
    <dbReference type="NCBI Taxonomy" id="436663"/>
    <lineage>
        <taxon>Bacteria</taxon>
        <taxon>Pseudomonadati</taxon>
        <taxon>Pseudomonadota</taxon>
        <taxon>Alphaproteobacteria</taxon>
        <taxon>Sphingomonadales</taxon>
        <taxon>Sphingomonadaceae</taxon>
        <taxon>Sphingopyxis</taxon>
    </lineage>
</organism>
<sequence>MNALEQYLAAAMIQIEAEDSGRRTIRAKKLGRCAGSAKKIADLIWERFAFRADSSEVESVLEALEYFAISDLEHSPATGGYWTVNDDNFTYYFKDEVSDEDKSEGFDELKSYGSSLRILCAYARNGEDYIFDAMEALRQMDEDALEALRLEHSDRAFASDRVVQFSHNQVESLSKKSTEIIDLVSKENSIDQTPGLREQILGQLKAGRELIRAGCARVYLLQLALVETLTFLAKRYEKEAIGALASQLVAELIKIFGTK</sequence>
<gene>
    <name evidence="1" type="ORF">SAMN06295955_102173</name>
</gene>
<evidence type="ECO:0000313" key="1">
    <source>
        <dbReference type="EMBL" id="SNS58501.1"/>
    </source>
</evidence>
<dbReference type="EMBL" id="FZPA01000002">
    <property type="protein sequence ID" value="SNS58501.1"/>
    <property type="molecule type" value="Genomic_DNA"/>
</dbReference>
<name>A0A239FNS0_9SPHN</name>
<evidence type="ECO:0000313" key="2">
    <source>
        <dbReference type="Proteomes" id="UP000198339"/>
    </source>
</evidence>
<protein>
    <submittedName>
        <fullName evidence="1">Uncharacterized protein</fullName>
    </submittedName>
</protein>
<reference evidence="1 2" key="1">
    <citation type="submission" date="2017-06" db="EMBL/GenBank/DDBJ databases">
        <authorList>
            <person name="Kim H.J."/>
            <person name="Triplett B.A."/>
        </authorList>
    </citation>
    <scope>NUCLEOTIDE SEQUENCE [LARGE SCALE GENOMIC DNA]</scope>
    <source>
        <strain evidence="1 2">DS15</strain>
    </source>
</reference>
<keyword evidence="2" id="KW-1185">Reference proteome</keyword>
<accession>A0A239FNS0</accession>
<dbReference type="AlphaFoldDB" id="A0A239FNS0"/>
<proteinExistence type="predicted"/>